<sequence length="109" mass="12255">MNENRLEALYGELATVLIQLYSPSFPRIGSLNQVDDFTWEVSHRPLSLPMNDHLVGTLPQSGLPASDTTYDTASSYFKSRADLHVAHFKNHRNDSIHSADDARQRLESA</sequence>
<organism evidence="1 2">
    <name type="scientific">Aspergillus cavernicola</name>
    <dbReference type="NCBI Taxonomy" id="176166"/>
    <lineage>
        <taxon>Eukaryota</taxon>
        <taxon>Fungi</taxon>
        <taxon>Dikarya</taxon>
        <taxon>Ascomycota</taxon>
        <taxon>Pezizomycotina</taxon>
        <taxon>Eurotiomycetes</taxon>
        <taxon>Eurotiomycetidae</taxon>
        <taxon>Eurotiales</taxon>
        <taxon>Aspergillaceae</taxon>
        <taxon>Aspergillus</taxon>
        <taxon>Aspergillus subgen. Nidulantes</taxon>
    </lineage>
</organism>
<accession>A0ABR4HB31</accession>
<gene>
    <name evidence="1" type="ORF">BDW59DRAFT_36907</name>
</gene>
<keyword evidence="2" id="KW-1185">Reference proteome</keyword>
<dbReference type="EMBL" id="JBFXLS010000168">
    <property type="protein sequence ID" value="KAL2812674.1"/>
    <property type="molecule type" value="Genomic_DNA"/>
</dbReference>
<dbReference type="Proteomes" id="UP001610335">
    <property type="component" value="Unassembled WGS sequence"/>
</dbReference>
<comment type="caution">
    <text evidence="1">The sequence shown here is derived from an EMBL/GenBank/DDBJ whole genome shotgun (WGS) entry which is preliminary data.</text>
</comment>
<name>A0ABR4HB31_9EURO</name>
<protein>
    <submittedName>
        <fullName evidence="1">Uncharacterized protein</fullName>
    </submittedName>
</protein>
<evidence type="ECO:0000313" key="2">
    <source>
        <dbReference type="Proteomes" id="UP001610335"/>
    </source>
</evidence>
<evidence type="ECO:0000313" key="1">
    <source>
        <dbReference type="EMBL" id="KAL2812674.1"/>
    </source>
</evidence>
<proteinExistence type="predicted"/>
<reference evidence="1 2" key="1">
    <citation type="submission" date="2024-07" db="EMBL/GenBank/DDBJ databases">
        <title>Section-level genome sequencing and comparative genomics of Aspergillus sections Usti and Cavernicolus.</title>
        <authorList>
            <consortium name="Lawrence Berkeley National Laboratory"/>
            <person name="Nybo J.L."/>
            <person name="Vesth T.C."/>
            <person name="Theobald S."/>
            <person name="Frisvad J.C."/>
            <person name="Larsen T.O."/>
            <person name="Kjaerboelling I."/>
            <person name="Rothschild-Mancinelli K."/>
            <person name="Lyhne E.K."/>
            <person name="Kogle M.E."/>
            <person name="Barry K."/>
            <person name="Clum A."/>
            <person name="Na H."/>
            <person name="Ledsgaard L."/>
            <person name="Lin J."/>
            <person name="Lipzen A."/>
            <person name="Kuo A."/>
            <person name="Riley R."/>
            <person name="Mondo S."/>
            <person name="LaButti K."/>
            <person name="Haridas S."/>
            <person name="Pangalinan J."/>
            <person name="Salamov A.A."/>
            <person name="Simmons B.A."/>
            <person name="Magnuson J.K."/>
            <person name="Chen J."/>
            <person name="Drula E."/>
            <person name="Henrissat B."/>
            <person name="Wiebenga A."/>
            <person name="Lubbers R.J."/>
            <person name="Gomes A.C."/>
            <person name="Makela M.R."/>
            <person name="Stajich J."/>
            <person name="Grigoriev I.V."/>
            <person name="Mortensen U.H."/>
            <person name="De vries R.P."/>
            <person name="Baker S.E."/>
            <person name="Andersen M.R."/>
        </authorList>
    </citation>
    <scope>NUCLEOTIDE SEQUENCE [LARGE SCALE GENOMIC DNA]</scope>
    <source>
        <strain evidence="1 2">CBS 600.67</strain>
    </source>
</reference>